<name>A0A382CUW1_9ZZZZ</name>
<dbReference type="InterPro" id="IPR036380">
    <property type="entry name" value="Isochorismatase-like_sf"/>
</dbReference>
<dbReference type="SUPFAM" id="SSF52317">
    <property type="entry name" value="Class I glutamine amidotransferase-like"/>
    <property type="match status" value="1"/>
</dbReference>
<dbReference type="Gene3D" id="3.40.50.850">
    <property type="entry name" value="Isochorismatase-like"/>
    <property type="match status" value="1"/>
</dbReference>
<accession>A0A382CUW1</accession>
<sequence>MPPEARITVMKRAASFLLLLSLASASAGTFTLDTRSRTRNAAGEWAVRQQKVLWEAKATAVIVCDMWDLHHCKNAVGRVGEMAPRMNQLLNTARARGALIIHAPSSCMEFYKNHPARKRAQAAPGAAVQPKAIESWCHWIDKVEESQGYPIDHSDGGEDDDPAEHAAWARHLAKLGRNPGSPWKRQVALIGIDPRRDAISDNGIEIWNLLEARGIRNVLLVGVHTNMCVLGRPFGLRNMARNGKNVLLVRDLTDSMYNPASWPYVNHFRGTSLVVEHIEHRVCSTTTSDQLLGGEPFRFKGDTPPHVVFMIGESEYNTASTLPMFAKKQLEYRGIRCTFVHVNENDPNDFAGIEALKDADLLFLSVRRRTPPKAQLDLVRAHLAKGKPLVGI</sequence>
<reference evidence="1" key="1">
    <citation type="submission" date="2018-05" db="EMBL/GenBank/DDBJ databases">
        <authorList>
            <person name="Lanie J.A."/>
            <person name="Ng W.-L."/>
            <person name="Kazmierczak K.M."/>
            <person name="Andrzejewski T.M."/>
            <person name="Davidsen T.M."/>
            <person name="Wayne K.J."/>
            <person name="Tettelin H."/>
            <person name="Glass J.I."/>
            <person name="Rusch D."/>
            <person name="Podicherti R."/>
            <person name="Tsui H.-C.T."/>
            <person name="Winkler M.E."/>
        </authorList>
    </citation>
    <scope>NUCLEOTIDE SEQUENCE</scope>
</reference>
<dbReference type="EMBL" id="UINC01036121">
    <property type="protein sequence ID" value="SVB29604.1"/>
    <property type="molecule type" value="Genomic_DNA"/>
</dbReference>
<dbReference type="Gene3D" id="3.40.50.880">
    <property type="match status" value="1"/>
</dbReference>
<protein>
    <submittedName>
        <fullName evidence="1">Uncharacterized protein</fullName>
    </submittedName>
</protein>
<dbReference type="AlphaFoldDB" id="A0A382CUW1"/>
<organism evidence="1">
    <name type="scientific">marine metagenome</name>
    <dbReference type="NCBI Taxonomy" id="408172"/>
    <lineage>
        <taxon>unclassified sequences</taxon>
        <taxon>metagenomes</taxon>
        <taxon>ecological metagenomes</taxon>
    </lineage>
</organism>
<proteinExistence type="predicted"/>
<evidence type="ECO:0000313" key="1">
    <source>
        <dbReference type="EMBL" id="SVB29604.1"/>
    </source>
</evidence>
<feature type="non-terminal residue" evidence="1">
    <location>
        <position position="392"/>
    </location>
</feature>
<dbReference type="InterPro" id="IPR029062">
    <property type="entry name" value="Class_I_gatase-like"/>
</dbReference>
<dbReference type="SUPFAM" id="SSF52499">
    <property type="entry name" value="Isochorismatase-like hydrolases"/>
    <property type="match status" value="1"/>
</dbReference>
<dbReference type="CDD" id="cd03128">
    <property type="entry name" value="GAT_1"/>
    <property type="match status" value="1"/>
</dbReference>
<gene>
    <name evidence="1" type="ORF">METZ01_LOCUS182458</name>
</gene>